<gene>
    <name evidence="2" type="ORF">PHYPA_003597</name>
</gene>
<sequence length="309" mass="35477">MMAVENPMVIPPWEKDEHPHMKSRGFTLGHVDAELRKKIHKLPWELDDGDNSNPKESRTFDLKYPDNKWNGSPWNRKPGANRSMTPPPPRPKIIREAMSCAAPFATKDNMVIVKYGEGKPSLYNNILRRRQRAAKPFVETHCPFERDEYDPAGKLPKRPNVFPRDINTYKPWPIPHAEEKKLIDGLPLHCDLKEGHQVLRKDVEFYPGDPTKKPAAGDVERVAHPRKQISYPRDPATLNPFPYGTLRGTFHFADEPADKNQKYYDQKQGHRNGWQFYPGDPSKMPAAGQKPPPKLLSATCDVNAAYYFH</sequence>
<evidence type="ECO:0000313" key="4">
    <source>
        <dbReference type="Proteomes" id="UP000006727"/>
    </source>
</evidence>
<dbReference type="PaxDb" id="3218-PP1S265_12V6.1"/>
<evidence type="ECO:0000256" key="1">
    <source>
        <dbReference type="SAM" id="MobiDB-lite"/>
    </source>
</evidence>
<name>A0A2K1L453_PHYPA</name>
<evidence type="ECO:0000313" key="2">
    <source>
        <dbReference type="EMBL" id="PNR60804.1"/>
    </source>
</evidence>
<dbReference type="EMBL" id="ABEU02000002">
    <property type="protein sequence ID" value="PNR60804.1"/>
    <property type="molecule type" value="Genomic_DNA"/>
</dbReference>
<feature type="region of interest" description="Disordered" evidence="1">
    <location>
        <begin position="46"/>
        <end position="90"/>
    </location>
</feature>
<dbReference type="InParanoid" id="A0A2K1L453"/>
<organism evidence="2">
    <name type="scientific">Physcomitrium patens</name>
    <name type="common">Spreading-leaved earth moss</name>
    <name type="synonym">Physcomitrella patens</name>
    <dbReference type="NCBI Taxonomy" id="3218"/>
    <lineage>
        <taxon>Eukaryota</taxon>
        <taxon>Viridiplantae</taxon>
        <taxon>Streptophyta</taxon>
        <taxon>Embryophyta</taxon>
        <taxon>Bryophyta</taxon>
        <taxon>Bryophytina</taxon>
        <taxon>Bryopsida</taxon>
        <taxon>Funariidae</taxon>
        <taxon>Funariales</taxon>
        <taxon>Funariaceae</taxon>
        <taxon>Physcomitrium</taxon>
    </lineage>
</organism>
<dbReference type="EnsemblPlants" id="Pp3c2_33720V3.1">
    <property type="protein sequence ID" value="Pp3c2_33720V3.1"/>
    <property type="gene ID" value="Pp3c2_33720"/>
</dbReference>
<protein>
    <submittedName>
        <fullName evidence="2 3">Uncharacterized protein</fullName>
    </submittedName>
</protein>
<feature type="region of interest" description="Disordered" evidence="1">
    <location>
        <begin position="266"/>
        <end position="294"/>
    </location>
</feature>
<evidence type="ECO:0000313" key="3">
    <source>
        <dbReference type="EnsemblPlants" id="Pp3c2_33720V3.1"/>
    </source>
</evidence>
<feature type="compositionally biased region" description="Basic and acidic residues" evidence="1">
    <location>
        <begin position="53"/>
        <end position="66"/>
    </location>
</feature>
<proteinExistence type="predicted"/>
<dbReference type="Proteomes" id="UP000006727">
    <property type="component" value="Chromosome 2"/>
</dbReference>
<reference evidence="2 4" key="1">
    <citation type="journal article" date="2008" name="Science">
        <title>The Physcomitrella genome reveals evolutionary insights into the conquest of land by plants.</title>
        <authorList>
            <person name="Rensing S."/>
            <person name="Lang D."/>
            <person name="Zimmer A."/>
            <person name="Terry A."/>
            <person name="Salamov A."/>
            <person name="Shapiro H."/>
            <person name="Nishiyama T."/>
            <person name="Perroud P.-F."/>
            <person name="Lindquist E."/>
            <person name="Kamisugi Y."/>
            <person name="Tanahashi T."/>
            <person name="Sakakibara K."/>
            <person name="Fujita T."/>
            <person name="Oishi K."/>
            <person name="Shin-I T."/>
            <person name="Kuroki Y."/>
            <person name="Toyoda A."/>
            <person name="Suzuki Y."/>
            <person name="Hashimoto A."/>
            <person name="Yamaguchi K."/>
            <person name="Sugano A."/>
            <person name="Kohara Y."/>
            <person name="Fujiyama A."/>
            <person name="Anterola A."/>
            <person name="Aoki S."/>
            <person name="Ashton N."/>
            <person name="Barbazuk W.B."/>
            <person name="Barker E."/>
            <person name="Bennetzen J."/>
            <person name="Bezanilla M."/>
            <person name="Blankenship R."/>
            <person name="Cho S.H."/>
            <person name="Dutcher S."/>
            <person name="Estelle M."/>
            <person name="Fawcett J.A."/>
            <person name="Gundlach H."/>
            <person name="Hanada K."/>
            <person name="Heyl A."/>
            <person name="Hicks K.A."/>
            <person name="Hugh J."/>
            <person name="Lohr M."/>
            <person name="Mayer K."/>
            <person name="Melkozernov A."/>
            <person name="Murata T."/>
            <person name="Nelson D."/>
            <person name="Pils B."/>
            <person name="Prigge M."/>
            <person name="Reiss B."/>
            <person name="Renner T."/>
            <person name="Rombauts S."/>
            <person name="Rushton P."/>
            <person name="Sanderfoot A."/>
            <person name="Schween G."/>
            <person name="Shiu S.-H."/>
            <person name="Stueber K."/>
            <person name="Theodoulou F.L."/>
            <person name="Tu H."/>
            <person name="Van de Peer Y."/>
            <person name="Verrier P.J."/>
            <person name="Waters E."/>
            <person name="Wood A."/>
            <person name="Yang L."/>
            <person name="Cove D."/>
            <person name="Cuming A."/>
            <person name="Hasebe M."/>
            <person name="Lucas S."/>
            <person name="Mishler D.B."/>
            <person name="Reski R."/>
            <person name="Grigoriev I."/>
            <person name="Quatrano R.S."/>
            <person name="Boore J.L."/>
        </authorList>
    </citation>
    <scope>NUCLEOTIDE SEQUENCE [LARGE SCALE GENOMIC DNA]</scope>
    <source>
        <strain evidence="3 4">cv. Gransden 2004</strain>
    </source>
</reference>
<accession>A0A2K1L453</accession>
<reference evidence="2 4" key="2">
    <citation type="journal article" date="2018" name="Plant J.">
        <title>The Physcomitrella patens chromosome-scale assembly reveals moss genome structure and evolution.</title>
        <authorList>
            <person name="Lang D."/>
            <person name="Ullrich K.K."/>
            <person name="Murat F."/>
            <person name="Fuchs J."/>
            <person name="Jenkins J."/>
            <person name="Haas F.B."/>
            <person name="Piednoel M."/>
            <person name="Gundlach H."/>
            <person name="Van Bel M."/>
            <person name="Meyberg R."/>
            <person name="Vives C."/>
            <person name="Morata J."/>
            <person name="Symeonidi A."/>
            <person name="Hiss M."/>
            <person name="Muchero W."/>
            <person name="Kamisugi Y."/>
            <person name="Saleh O."/>
            <person name="Blanc G."/>
            <person name="Decker E.L."/>
            <person name="van Gessel N."/>
            <person name="Grimwood J."/>
            <person name="Hayes R.D."/>
            <person name="Graham S.W."/>
            <person name="Gunter L.E."/>
            <person name="McDaniel S.F."/>
            <person name="Hoernstein S.N.W."/>
            <person name="Larsson A."/>
            <person name="Li F.W."/>
            <person name="Perroud P.F."/>
            <person name="Phillips J."/>
            <person name="Ranjan P."/>
            <person name="Rokshar D.S."/>
            <person name="Rothfels C.J."/>
            <person name="Schneider L."/>
            <person name="Shu S."/>
            <person name="Stevenson D.W."/>
            <person name="Thummler F."/>
            <person name="Tillich M."/>
            <person name="Villarreal Aguilar J.C."/>
            <person name="Widiez T."/>
            <person name="Wong G.K."/>
            <person name="Wymore A."/>
            <person name="Zhang Y."/>
            <person name="Zimmer A.D."/>
            <person name="Quatrano R.S."/>
            <person name="Mayer K.F.X."/>
            <person name="Goodstein D."/>
            <person name="Casacuberta J.M."/>
            <person name="Vandepoele K."/>
            <person name="Reski R."/>
            <person name="Cuming A.C."/>
            <person name="Tuskan G.A."/>
            <person name="Maumus F."/>
            <person name="Salse J."/>
            <person name="Schmutz J."/>
            <person name="Rensing S.A."/>
        </authorList>
    </citation>
    <scope>NUCLEOTIDE SEQUENCE [LARGE SCALE GENOMIC DNA]</scope>
    <source>
        <strain evidence="3 4">cv. Gransden 2004</strain>
    </source>
</reference>
<reference evidence="3" key="3">
    <citation type="submission" date="2020-12" db="UniProtKB">
        <authorList>
            <consortium name="EnsemblPlants"/>
        </authorList>
    </citation>
    <scope>IDENTIFICATION</scope>
</reference>
<keyword evidence="4" id="KW-1185">Reference proteome</keyword>
<dbReference type="Gramene" id="Pp3c2_33720V3.1">
    <property type="protein sequence ID" value="Pp3c2_33720V3.1"/>
    <property type="gene ID" value="Pp3c2_33720"/>
</dbReference>
<dbReference type="AlphaFoldDB" id="A0A2K1L453"/>